<reference evidence="2" key="1">
    <citation type="journal article" date="2014" name="Front. Microbiol.">
        <title>High frequency of phylogenetically diverse reductive dehalogenase-homologous genes in deep subseafloor sedimentary metagenomes.</title>
        <authorList>
            <person name="Kawai M."/>
            <person name="Futagami T."/>
            <person name="Toyoda A."/>
            <person name="Takaki Y."/>
            <person name="Nishi S."/>
            <person name="Hori S."/>
            <person name="Arai W."/>
            <person name="Tsubouchi T."/>
            <person name="Morono Y."/>
            <person name="Uchiyama I."/>
            <person name="Ito T."/>
            <person name="Fujiyama A."/>
            <person name="Inagaki F."/>
            <person name="Takami H."/>
        </authorList>
    </citation>
    <scope>NUCLEOTIDE SEQUENCE</scope>
    <source>
        <strain evidence="2">Expedition CK06-06</strain>
    </source>
</reference>
<keyword evidence="1" id="KW-1133">Transmembrane helix</keyword>
<feature type="non-terminal residue" evidence="2">
    <location>
        <position position="1"/>
    </location>
</feature>
<evidence type="ECO:0000313" key="2">
    <source>
        <dbReference type="EMBL" id="GAH58660.1"/>
    </source>
</evidence>
<dbReference type="AlphaFoldDB" id="X1HNP8"/>
<protein>
    <recommendedName>
        <fullName evidence="3">Branched-chain amino acid ABC transporter permease</fullName>
    </recommendedName>
</protein>
<feature type="transmembrane region" description="Helical" evidence="1">
    <location>
        <begin position="32"/>
        <end position="49"/>
    </location>
</feature>
<name>X1HNP8_9ZZZZ</name>
<organism evidence="2">
    <name type="scientific">marine sediment metagenome</name>
    <dbReference type="NCBI Taxonomy" id="412755"/>
    <lineage>
        <taxon>unclassified sequences</taxon>
        <taxon>metagenomes</taxon>
        <taxon>ecological metagenomes</taxon>
    </lineage>
</organism>
<evidence type="ECO:0000256" key="1">
    <source>
        <dbReference type="SAM" id="Phobius"/>
    </source>
</evidence>
<accession>X1HNP8</accession>
<gene>
    <name evidence="2" type="ORF">S03H2_28698</name>
</gene>
<dbReference type="EMBL" id="BARU01017293">
    <property type="protein sequence ID" value="GAH58660.1"/>
    <property type="molecule type" value="Genomic_DNA"/>
</dbReference>
<sequence length="59" mass="6493">VGSTWGLVGGSLLLATAQHLGAYFIDSKWMDAIAYIILILFLIWKPLGFSGKKLKKVEI</sequence>
<comment type="caution">
    <text evidence="2">The sequence shown here is derived from an EMBL/GenBank/DDBJ whole genome shotgun (WGS) entry which is preliminary data.</text>
</comment>
<keyword evidence="1" id="KW-0472">Membrane</keyword>
<keyword evidence="1" id="KW-0812">Transmembrane</keyword>
<proteinExistence type="predicted"/>
<evidence type="ECO:0008006" key="3">
    <source>
        <dbReference type="Google" id="ProtNLM"/>
    </source>
</evidence>